<comment type="caution">
    <text evidence="2">The sequence shown here is derived from an EMBL/GenBank/DDBJ whole genome shotgun (WGS) entry which is preliminary data.</text>
</comment>
<reference evidence="2 3" key="1">
    <citation type="submission" date="2017-09" db="EMBL/GenBank/DDBJ databases">
        <title>Depth-based differentiation of microbial function through sediment-hosted aquifers and enrichment of novel symbionts in the deep terrestrial subsurface.</title>
        <authorList>
            <person name="Probst A.J."/>
            <person name="Ladd B."/>
            <person name="Jarett J.K."/>
            <person name="Geller-Mcgrath D.E."/>
            <person name="Sieber C.M."/>
            <person name="Emerson J.B."/>
            <person name="Anantharaman K."/>
            <person name="Thomas B.C."/>
            <person name="Malmstrom R."/>
            <person name="Stieglmeier M."/>
            <person name="Klingl A."/>
            <person name="Woyke T."/>
            <person name="Ryan C.M."/>
            <person name="Banfield J.F."/>
        </authorList>
    </citation>
    <scope>NUCLEOTIDE SEQUENCE [LARGE SCALE GENOMIC DNA]</scope>
    <source>
        <strain evidence="2">CG10_big_fil_rev_8_21_14_0_10_45_14</strain>
    </source>
</reference>
<gene>
    <name evidence="2" type="ORF">COV07_04210</name>
</gene>
<accession>A0A2H0RIZ8</accession>
<sequence>MKEEPQTQDVAIEKTFSSERDVNGINLKMIVDIPKGGPGIKTLEVNGVIVPFGEIVKLSNELDAQLKAHWQDASRERAKNAPRLGEGTSD</sequence>
<protein>
    <submittedName>
        <fullName evidence="2">Uncharacterized protein</fullName>
    </submittedName>
</protein>
<organism evidence="2 3">
    <name type="scientific">Candidatus Vogelbacteria bacterium CG10_big_fil_rev_8_21_14_0_10_45_14</name>
    <dbReference type="NCBI Taxonomy" id="1975042"/>
    <lineage>
        <taxon>Bacteria</taxon>
        <taxon>Candidatus Vogeliibacteriota</taxon>
    </lineage>
</organism>
<dbReference type="Proteomes" id="UP000230833">
    <property type="component" value="Unassembled WGS sequence"/>
</dbReference>
<dbReference type="AlphaFoldDB" id="A0A2H0RIZ8"/>
<proteinExistence type="predicted"/>
<evidence type="ECO:0000313" key="3">
    <source>
        <dbReference type="Proteomes" id="UP000230833"/>
    </source>
</evidence>
<evidence type="ECO:0000313" key="2">
    <source>
        <dbReference type="EMBL" id="PIR46437.1"/>
    </source>
</evidence>
<dbReference type="EMBL" id="PCYL01000045">
    <property type="protein sequence ID" value="PIR46437.1"/>
    <property type="molecule type" value="Genomic_DNA"/>
</dbReference>
<name>A0A2H0RIZ8_9BACT</name>
<feature type="region of interest" description="Disordered" evidence="1">
    <location>
        <begin position="71"/>
        <end position="90"/>
    </location>
</feature>
<evidence type="ECO:0000256" key="1">
    <source>
        <dbReference type="SAM" id="MobiDB-lite"/>
    </source>
</evidence>